<sequence>MSIELKERLRSSSLESLRSAAVLEFTEDVFESDNFCSLEVLTPDVHQLFIVNRNDRTLTILGITPDMAVTKETLFTQRIISMKEWFVDYSLTENTPPKKLEIEFMGGRTLLIEPSLSITQEKSYKDPEVLRQVNEEFELLIAGLKNTVIL</sequence>
<name>A0A838CS47_9BACI</name>
<evidence type="ECO:0000313" key="2">
    <source>
        <dbReference type="Proteomes" id="UP000571017"/>
    </source>
</evidence>
<proteinExistence type="predicted"/>
<reference evidence="1 2" key="1">
    <citation type="journal article" date="2004" name="Extremophiles">
        <title>Halobacillus locisalis sp. nov., a halophilic bacterium isolated from a marine solar saltern of the Yellow Sea in Korea.</title>
        <authorList>
            <person name="Yoon J.H."/>
            <person name="Kang K.H."/>
            <person name="Oh T.K."/>
            <person name="Park Y.H."/>
        </authorList>
    </citation>
    <scope>NUCLEOTIDE SEQUENCE [LARGE SCALE GENOMIC DNA]</scope>
    <source>
        <strain evidence="1 2">KCTC 3788</strain>
    </source>
</reference>
<comment type="caution">
    <text evidence="1">The sequence shown here is derived from an EMBL/GenBank/DDBJ whole genome shotgun (WGS) entry which is preliminary data.</text>
</comment>
<dbReference type="AlphaFoldDB" id="A0A838CS47"/>
<keyword evidence="2" id="KW-1185">Reference proteome</keyword>
<gene>
    <name evidence="1" type="ORF">H0266_07135</name>
</gene>
<dbReference type="Proteomes" id="UP000571017">
    <property type="component" value="Unassembled WGS sequence"/>
</dbReference>
<dbReference type="RefSeq" id="WP_181471667.1">
    <property type="nucleotide sequence ID" value="NZ_JACEFG010000001.1"/>
</dbReference>
<protein>
    <submittedName>
        <fullName evidence="1">Uncharacterized protein</fullName>
    </submittedName>
</protein>
<dbReference type="EMBL" id="JACEFG010000001">
    <property type="protein sequence ID" value="MBA2174683.1"/>
    <property type="molecule type" value="Genomic_DNA"/>
</dbReference>
<organism evidence="1 2">
    <name type="scientific">Halobacillus locisalis</name>
    <dbReference type="NCBI Taxonomy" id="220753"/>
    <lineage>
        <taxon>Bacteria</taxon>
        <taxon>Bacillati</taxon>
        <taxon>Bacillota</taxon>
        <taxon>Bacilli</taxon>
        <taxon>Bacillales</taxon>
        <taxon>Bacillaceae</taxon>
        <taxon>Halobacillus</taxon>
    </lineage>
</organism>
<accession>A0A838CS47</accession>
<evidence type="ECO:0000313" key="1">
    <source>
        <dbReference type="EMBL" id="MBA2174683.1"/>
    </source>
</evidence>